<dbReference type="InterPro" id="IPR029063">
    <property type="entry name" value="SAM-dependent_MTases_sf"/>
</dbReference>
<evidence type="ECO:0000256" key="7">
    <source>
        <dbReference type="HAMAP-Rule" id="MF_01057"/>
    </source>
</evidence>
<evidence type="ECO:0000256" key="4">
    <source>
        <dbReference type="ARBA" id="ARBA00022679"/>
    </source>
</evidence>
<dbReference type="HAMAP" id="MF_01057">
    <property type="entry name" value="tRNA_methyltr_TrmB"/>
    <property type="match status" value="1"/>
</dbReference>
<protein>
    <recommendedName>
        <fullName evidence="7">tRNA (guanine-N(7)-)-methyltransferase</fullName>
        <ecNumber evidence="7">2.1.1.33</ecNumber>
    </recommendedName>
    <alternativeName>
        <fullName evidence="7">tRNA (guanine(46)-N(7))-methyltransferase</fullName>
    </alternativeName>
    <alternativeName>
        <fullName evidence="7">tRNA(m7G46)-methyltransferase</fullName>
    </alternativeName>
</protein>
<comment type="caution">
    <text evidence="7">Lacks conserved residue(s) required for the propagation of feature annotation.</text>
</comment>
<evidence type="ECO:0000256" key="1">
    <source>
        <dbReference type="ARBA" id="ARBA00000142"/>
    </source>
</evidence>
<dbReference type="Pfam" id="PF02390">
    <property type="entry name" value="Methyltransf_4"/>
    <property type="match status" value="1"/>
</dbReference>
<gene>
    <name evidence="7 8" type="primary">trmB</name>
    <name evidence="8" type="ORF">ABWT76_005172</name>
</gene>
<dbReference type="NCBIfam" id="TIGR00091">
    <property type="entry name" value="tRNA (guanosine(46)-N7)-methyltransferase TrmB"/>
    <property type="match status" value="1"/>
</dbReference>
<accession>A0AAU8JB48</accession>
<dbReference type="RefSeq" id="WP_054470045.1">
    <property type="nucleotide sequence ID" value="NZ_CP159837.1"/>
</dbReference>
<dbReference type="AlphaFoldDB" id="A0AAU8JB48"/>
<evidence type="ECO:0000256" key="3">
    <source>
        <dbReference type="ARBA" id="ARBA00022603"/>
    </source>
</evidence>
<dbReference type="CDD" id="cd02440">
    <property type="entry name" value="AdoMet_MTases"/>
    <property type="match status" value="1"/>
</dbReference>
<sequence>MVRVRVRQHVNPLSQAYEKPVTPPDWPQVYSDLTKPLHLDIGCAWGGFLLLMAQVVPEWNYLGLEIREAVVNEAIANRDRAGLDNLHYIFCNVNQSLPGLLASLPVETLQRVSIQFPDPWFKKRHQKRRMVQPNIVETLAHYLTTEGEVFLQSDVEEVAREMRDRFLAHPSFSLNYSDWLPDNPLPVSTERELSTLKNKAPVYRCLLVKKN</sequence>
<comment type="similarity">
    <text evidence="7">Belongs to the class I-like SAM-binding methyltransferase superfamily. TrmB family.</text>
</comment>
<feature type="binding site" evidence="7">
    <location>
        <position position="40"/>
    </location>
    <ligand>
        <name>S-adenosyl-L-methionine</name>
        <dbReference type="ChEBI" id="CHEBI:59789"/>
    </ligand>
</feature>
<keyword evidence="3 7" id="KW-0489">Methyltransferase</keyword>
<comment type="catalytic activity">
    <reaction evidence="1 7">
        <text>guanosine(46) in tRNA + S-adenosyl-L-methionine = N(7)-methylguanosine(46) in tRNA + S-adenosyl-L-homocysteine</text>
        <dbReference type="Rhea" id="RHEA:42708"/>
        <dbReference type="Rhea" id="RHEA-COMP:10188"/>
        <dbReference type="Rhea" id="RHEA-COMP:10189"/>
        <dbReference type="ChEBI" id="CHEBI:57856"/>
        <dbReference type="ChEBI" id="CHEBI:59789"/>
        <dbReference type="ChEBI" id="CHEBI:74269"/>
        <dbReference type="ChEBI" id="CHEBI:74480"/>
        <dbReference type="EC" id="2.1.1.33"/>
    </reaction>
</comment>
<evidence type="ECO:0000313" key="8">
    <source>
        <dbReference type="EMBL" id="XCM36413.1"/>
    </source>
</evidence>
<dbReference type="PANTHER" id="PTHR23417">
    <property type="entry name" value="3-DEOXY-D-MANNO-OCTULOSONIC-ACID TRANSFERASE/TRNA GUANINE-N 7 - -METHYLTRANSFERASE"/>
    <property type="match status" value="1"/>
</dbReference>
<dbReference type="GO" id="GO:0043527">
    <property type="term" value="C:tRNA methyltransferase complex"/>
    <property type="evidence" value="ECO:0007669"/>
    <property type="project" value="TreeGrafter"/>
</dbReference>
<feature type="binding site" evidence="7">
    <location>
        <position position="154"/>
    </location>
    <ligand>
        <name>substrate</name>
    </ligand>
</feature>
<feature type="binding site" evidence="7">
    <location>
        <position position="92"/>
    </location>
    <ligand>
        <name>S-adenosyl-L-methionine</name>
        <dbReference type="ChEBI" id="CHEBI:59789"/>
    </ligand>
</feature>
<comment type="pathway">
    <text evidence="7">tRNA modification; N(7)-methylguanine-tRNA biosynthesis.</text>
</comment>
<dbReference type="EC" id="2.1.1.33" evidence="7"/>
<comment type="function">
    <text evidence="2 7">Catalyzes the formation of N(7)-methylguanine at position 46 (m7G46) in tRNA.</text>
</comment>
<keyword evidence="6 7" id="KW-0819">tRNA processing</keyword>
<keyword evidence="4 7" id="KW-0808">Transferase</keyword>
<feature type="binding site" evidence="7">
    <location>
        <position position="65"/>
    </location>
    <ligand>
        <name>S-adenosyl-L-methionine</name>
        <dbReference type="ChEBI" id="CHEBI:59789"/>
    </ligand>
</feature>
<dbReference type="PANTHER" id="PTHR23417:SF21">
    <property type="entry name" value="TRNA (GUANINE-N(7)-)-METHYLTRANSFERASE"/>
    <property type="match status" value="1"/>
</dbReference>
<organism evidence="8">
    <name type="scientific">Planktothricoides raciborskii GIHE-MW2</name>
    <dbReference type="NCBI Taxonomy" id="2792601"/>
    <lineage>
        <taxon>Bacteria</taxon>
        <taxon>Bacillati</taxon>
        <taxon>Cyanobacteriota</taxon>
        <taxon>Cyanophyceae</taxon>
        <taxon>Oscillatoriophycideae</taxon>
        <taxon>Oscillatoriales</taxon>
        <taxon>Oscillatoriaceae</taxon>
        <taxon>Planktothricoides</taxon>
    </lineage>
</organism>
<dbReference type="Gene3D" id="3.40.50.150">
    <property type="entry name" value="Vaccinia Virus protein VP39"/>
    <property type="match status" value="1"/>
</dbReference>
<reference evidence="8" key="1">
    <citation type="submission" date="2024-07" db="EMBL/GenBank/DDBJ databases">
        <authorList>
            <person name="Kim Y.J."/>
            <person name="Jeong J.Y."/>
        </authorList>
    </citation>
    <scope>NUCLEOTIDE SEQUENCE</scope>
    <source>
        <strain evidence="8">GIHE-MW2</strain>
    </source>
</reference>
<feature type="binding site" evidence="7">
    <location>
        <position position="122"/>
    </location>
    <ligand>
        <name>substrate</name>
    </ligand>
</feature>
<dbReference type="PROSITE" id="PS51625">
    <property type="entry name" value="SAM_MT_TRMB"/>
    <property type="match status" value="1"/>
</dbReference>
<dbReference type="GO" id="GO:0008176">
    <property type="term" value="F:tRNA (guanine(46)-N7)-methyltransferase activity"/>
    <property type="evidence" value="ECO:0007669"/>
    <property type="project" value="UniProtKB-UniRule"/>
</dbReference>
<dbReference type="InterPro" id="IPR003358">
    <property type="entry name" value="tRNA_(Gua-N-7)_MeTrfase_Trmb"/>
</dbReference>
<dbReference type="SUPFAM" id="SSF53335">
    <property type="entry name" value="S-adenosyl-L-methionine-dependent methyltransferases"/>
    <property type="match status" value="1"/>
</dbReference>
<dbReference type="InterPro" id="IPR055361">
    <property type="entry name" value="tRNA_methyltr_TrmB_bact"/>
</dbReference>
<evidence type="ECO:0000256" key="2">
    <source>
        <dbReference type="ARBA" id="ARBA00003015"/>
    </source>
</evidence>
<keyword evidence="5 7" id="KW-0949">S-adenosyl-L-methionine</keyword>
<evidence type="ECO:0000256" key="6">
    <source>
        <dbReference type="ARBA" id="ARBA00022694"/>
    </source>
</evidence>
<name>A0AAU8JB48_9CYAN</name>
<proteinExistence type="inferred from homology"/>
<dbReference type="EMBL" id="CP159837">
    <property type="protein sequence ID" value="XCM36413.1"/>
    <property type="molecule type" value="Genomic_DNA"/>
</dbReference>
<evidence type="ECO:0000256" key="5">
    <source>
        <dbReference type="ARBA" id="ARBA00022691"/>
    </source>
</evidence>
<feature type="binding site" evidence="7">
    <location>
        <position position="118"/>
    </location>
    <ligand>
        <name>S-adenosyl-L-methionine</name>
        <dbReference type="ChEBI" id="CHEBI:59789"/>
    </ligand>
</feature>